<accession>A0ABD0XGL8</accession>
<dbReference type="Proteomes" id="UP001557470">
    <property type="component" value="Unassembled WGS sequence"/>
</dbReference>
<dbReference type="PANTHER" id="PTHR21683">
    <property type="entry name" value="COILED-COIL DOMAIN-CONTAINING PROTEIN 42 LIKE-2-LIKE-RELATED"/>
    <property type="match status" value="1"/>
</dbReference>
<dbReference type="EMBL" id="JAGEUA010000001">
    <property type="protein sequence ID" value="KAL1020584.1"/>
    <property type="molecule type" value="Genomic_DNA"/>
</dbReference>
<dbReference type="AlphaFoldDB" id="A0ABD0XGL8"/>
<gene>
    <name evidence="3" type="ORF">UPYG_G00002040</name>
</gene>
<reference evidence="3 4" key="1">
    <citation type="submission" date="2024-06" db="EMBL/GenBank/DDBJ databases">
        <authorList>
            <person name="Pan Q."/>
            <person name="Wen M."/>
            <person name="Jouanno E."/>
            <person name="Zahm M."/>
            <person name="Klopp C."/>
            <person name="Cabau C."/>
            <person name="Louis A."/>
            <person name="Berthelot C."/>
            <person name="Parey E."/>
            <person name="Roest Crollius H."/>
            <person name="Montfort J."/>
            <person name="Robinson-Rechavi M."/>
            <person name="Bouchez O."/>
            <person name="Lampietro C."/>
            <person name="Lopez Roques C."/>
            <person name="Donnadieu C."/>
            <person name="Postlethwait J."/>
            <person name="Bobe J."/>
            <person name="Verreycken H."/>
            <person name="Guiguen Y."/>
        </authorList>
    </citation>
    <scope>NUCLEOTIDE SEQUENCE [LARGE SCALE GENOMIC DNA]</scope>
    <source>
        <strain evidence="3">Up_M1</strain>
        <tissue evidence="3">Testis</tissue>
    </source>
</reference>
<sequence length="319" mass="37427">MSVTLSDYFKSYFAEKLQDQVLKPGDNMLDPTCRFLQKRREVMDVNEDIKLKRKDFESTLKALQVRKRWLRQNEEQFLEYLQKFDNFLEEREEKKRIAVRNAGKERELTSQKQVDLSNLREEMKAVIKKRDSLAKRVQKNAIYSCYLDEVVQANDKFQEVQQVISRYDTLLLTLEDMVLTTQQNEDSREKARAYRARFIEQSNNTLLHDNRTIAELQSQLDYACNECLIHDSNWARIQNTAAKKTLMLGTVRMAILNEFESLWKRGKDTSVSTVLPMDTPKQLAQIQTHLADLTAIWEEVSAPDQTAPEDTDKSIQFNL</sequence>
<keyword evidence="4" id="KW-1185">Reference proteome</keyword>
<evidence type="ECO:0000313" key="4">
    <source>
        <dbReference type="Proteomes" id="UP001557470"/>
    </source>
</evidence>
<name>A0ABD0XGL8_UMBPY</name>
<evidence type="ECO:0000256" key="1">
    <source>
        <dbReference type="ARBA" id="ARBA00023054"/>
    </source>
</evidence>
<dbReference type="GO" id="GO:0005856">
    <property type="term" value="C:cytoskeleton"/>
    <property type="evidence" value="ECO:0007669"/>
    <property type="project" value="UniProtKB-ARBA"/>
</dbReference>
<comment type="caution">
    <text evidence="3">The sequence shown here is derived from an EMBL/GenBank/DDBJ whole genome shotgun (WGS) entry which is preliminary data.</text>
</comment>
<dbReference type="InterPro" id="IPR025252">
    <property type="entry name" value="DUF4200"/>
</dbReference>
<keyword evidence="1" id="KW-0175">Coiled coil</keyword>
<organism evidence="3 4">
    <name type="scientific">Umbra pygmaea</name>
    <name type="common">Eastern mudminnow</name>
    <dbReference type="NCBI Taxonomy" id="75934"/>
    <lineage>
        <taxon>Eukaryota</taxon>
        <taxon>Metazoa</taxon>
        <taxon>Chordata</taxon>
        <taxon>Craniata</taxon>
        <taxon>Vertebrata</taxon>
        <taxon>Euteleostomi</taxon>
        <taxon>Actinopterygii</taxon>
        <taxon>Neopterygii</taxon>
        <taxon>Teleostei</taxon>
        <taxon>Protacanthopterygii</taxon>
        <taxon>Esociformes</taxon>
        <taxon>Umbridae</taxon>
        <taxon>Umbra</taxon>
    </lineage>
</organism>
<protein>
    <recommendedName>
        <fullName evidence="2">DUF4200 domain-containing protein</fullName>
    </recommendedName>
</protein>
<evidence type="ECO:0000313" key="3">
    <source>
        <dbReference type="EMBL" id="KAL1020584.1"/>
    </source>
</evidence>
<evidence type="ECO:0000259" key="2">
    <source>
        <dbReference type="Pfam" id="PF13863"/>
    </source>
</evidence>
<dbReference type="InterPro" id="IPR051147">
    <property type="entry name" value="CFAP_domain-containing"/>
</dbReference>
<dbReference type="PANTHER" id="PTHR21683:SF2">
    <property type="entry name" value="COILED-COIL DOMAIN-CONTAINING PROTEIN 42 LIKE-2-LIKE"/>
    <property type="match status" value="1"/>
</dbReference>
<feature type="domain" description="DUF4200" evidence="2">
    <location>
        <begin position="35"/>
        <end position="152"/>
    </location>
</feature>
<proteinExistence type="predicted"/>
<dbReference type="Pfam" id="PF13863">
    <property type="entry name" value="DUF4200"/>
    <property type="match status" value="1"/>
</dbReference>